<feature type="domain" description="PAS" evidence="11">
    <location>
        <begin position="563"/>
        <end position="613"/>
    </location>
</feature>
<dbReference type="CDD" id="cd06225">
    <property type="entry name" value="HAMP"/>
    <property type="match status" value="1"/>
</dbReference>
<dbReference type="Pfam" id="PF02743">
    <property type="entry name" value="dCache_1"/>
    <property type="match status" value="1"/>
</dbReference>
<dbReference type="RefSeq" id="WP_051489337.1">
    <property type="nucleotide sequence ID" value="NZ_JALZ01000005.1"/>
</dbReference>
<dbReference type="SUPFAM" id="SSF58104">
    <property type="entry name" value="Methyl-accepting chemotaxis protein (MCP) signaling domain"/>
    <property type="match status" value="1"/>
</dbReference>
<dbReference type="PROSITE" id="PS50885">
    <property type="entry name" value="HAMP"/>
    <property type="match status" value="2"/>
</dbReference>
<evidence type="ECO:0000256" key="2">
    <source>
        <dbReference type="ARBA" id="ARBA00022475"/>
    </source>
</evidence>
<dbReference type="InterPro" id="IPR003660">
    <property type="entry name" value="HAMP_dom"/>
</dbReference>
<dbReference type="SMART" id="SM00304">
    <property type="entry name" value="HAMP"/>
    <property type="match status" value="2"/>
</dbReference>
<feature type="coiled-coil region" evidence="9">
    <location>
        <begin position="653"/>
        <end position="683"/>
    </location>
</feature>
<keyword evidence="6" id="KW-0472">Membrane</keyword>
<dbReference type="CDD" id="cd18774">
    <property type="entry name" value="PDC2_HK_sensor"/>
    <property type="match status" value="1"/>
</dbReference>
<feature type="domain" description="HAMP" evidence="12">
    <location>
        <begin position="365"/>
        <end position="418"/>
    </location>
</feature>
<evidence type="ECO:0000313" key="14">
    <source>
        <dbReference type="Proteomes" id="UP000022447"/>
    </source>
</evidence>
<gene>
    <name evidence="13" type="ORF">OCH239_16475</name>
</gene>
<dbReference type="InterPro" id="IPR004089">
    <property type="entry name" value="MCPsignal_dom"/>
</dbReference>
<dbReference type="Pfam" id="PF13426">
    <property type="entry name" value="PAS_9"/>
    <property type="match status" value="1"/>
</dbReference>
<evidence type="ECO:0000256" key="1">
    <source>
        <dbReference type="ARBA" id="ARBA00004651"/>
    </source>
</evidence>
<dbReference type="Gene3D" id="1.10.8.500">
    <property type="entry name" value="HAMP domain in histidine kinase"/>
    <property type="match status" value="1"/>
</dbReference>
<dbReference type="SMART" id="SM00091">
    <property type="entry name" value="PAS"/>
    <property type="match status" value="2"/>
</dbReference>
<sequence>MQAFNRVRLAFKLPIIMSLLVAIAVAVTATVGFQRANHAAVESARSQLASVSHLTGRRVQSLLDAIGRELEVQADSTMAADALRDFTRSFDALDDPLAELTQAFVTANPNPVGERDKLLRANTGTLYDAVHARYHQSYDSLQNRSGYYDVFLITPGGDVVYSVFKESDFATNLNSGQWKDTGLARAFRGAIEAEEGGMAFDDFAPYGPSADAPAAFIARRVYDGGGQVLGVLAFQMPIENLNATTQNLTGLRDSAAAYIVGPNGYLRSDLEDTPEVDILVRRMDDVAVTSALAGQAGLAEIPGVTGEPALAAYEPVDAFGTRWAVVTVESQASILSSVTALRTAFVLIGLGVTAVALLVSALLSSSISRPIDRVRRAMSAIRAKDFSHVVPATGRGDEIGEMARTLEGFRDELARGDELAREAAFKGNAFGKSGSAMMMVNEQLDLIYANDAVVEMLNTVSAGFEALTGIRTPEDLVGIGIDRVHPGLAEYRSILGDPGRLPHRIVLPVGHSFFEVNLNAVLDEDGKQIGALLEWRNQTKSVRDGAMIAALDSSSIRIEVGKDGKVRWANDNAVRVLGVSRQEAIGRPIDTLVEPDPGASAQIAALSEIVRTSSAADGAMRVTGKSILLEGQITPMTDPFGKPSGIVLIAQNVTTERSAARRAEAAREEAEADQAQVVEALGEGLVRLSEGDLTCQIDTPFSESYESLRETFNAATLKLRDAIVSIFESASSMRGDTEQISTAAQDLSRRTEAQAATLEQTASELDHITNSVQSSAESARSAADSVAKTRDDVETSGSVVHDAITAMGEIESFSKKIATIIGVIDQIAFQTNLLALNAGVEAARAGEAGRGFAVVASEVRALAQNSSQAAREINGLITSSSAQIESGVSLVSATGEFLERIMASVSAISEDIRAIAASSGEQSAGLRKINEAVTKLDQVTQQNAAMFEQTSASTVALAQEAGGLISGMRQFRVGAHSEMQGEARAAS</sequence>
<dbReference type="GO" id="GO:0006935">
    <property type="term" value="P:chemotaxis"/>
    <property type="evidence" value="ECO:0007669"/>
    <property type="project" value="UniProtKB-KW"/>
</dbReference>
<evidence type="ECO:0000256" key="5">
    <source>
        <dbReference type="ARBA" id="ARBA00022989"/>
    </source>
</evidence>
<dbReference type="AlphaFoldDB" id="X7EHQ0"/>
<evidence type="ECO:0000256" key="4">
    <source>
        <dbReference type="ARBA" id="ARBA00022692"/>
    </source>
</evidence>
<keyword evidence="4" id="KW-0812">Transmembrane</keyword>
<dbReference type="eggNOG" id="COG2770">
    <property type="taxonomic scope" value="Bacteria"/>
</dbReference>
<dbReference type="EMBL" id="JALZ01000005">
    <property type="protein sequence ID" value="ETX15417.1"/>
    <property type="molecule type" value="Genomic_DNA"/>
</dbReference>
<dbReference type="FunFam" id="1.10.287.950:FF:000001">
    <property type="entry name" value="Methyl-accepting chemotaxis sensory transducer"/>
    <property type="match status" value="1"/>
</dbReference>
<keyword evidence="8" id="KW-0807">Transducer</keyword>
<keyword evidence="2" id="KW-1003">Cell membrane</keyword>
<comment type="similarity">
    <text evidence="7">Belongs to the methyl-accepting chemotaxis (MCP) protein family.</text>
</comment>
<organism evidence="13 14">
    <name type="scientific">Roseivivax halodurans JCM 10272</name>
    <dbReference type="NCBI Taxonomy" id="1449350"/>
    <lineage>
        <taxon>Bacteria</taxon>
        <taxon>Pseudomonadati</taxon>
        <taxon>Pseudomonadota</taxon>
        <taxon>Alphaproteobacteria</taxon>
        <taxon>Rhodobacterales</taxon>
        <taxon>Roseobacteraceae</taxon>
        <taxon>Roseivivax</taxon>
    </lineage>
</organism>
<protein>
    <submittedName>
        <fullName evidence="13">Methyl-accepting chemotaxis protein</fullName>
    </submittedName>
</protein>
<feature type="domain" description="HAMP" evidence="12">
    <location>
        <begin position="672"/>
        <end position="724"/>
    </location>
</feature>
<evidence type="ECO:0000256" key="3">
    <source>
        <dbReference type="ARBA" id="ARBA00022500"/>
    </source>
</evidence>
<evidence type="ECO:0000313" key="13">
    <source>
        <dbReference type="EMBL" id="ETX15417.1"/>
    </source>
</evidence>
<dbReference type="Gene3D" id="1.10.287.950">
    <property type="entry name" value="Methyl-accepting chemotaxis protein"/>
    <property type="match status" value="1"/>
</dbReference>
<keyword evidence="3" id="KW-0145">Chemotaxis</keyword>
<keyword evidence="5" id="KW-1133">Transmembrane helix</keyword>
<dbReference type="CDD" id="cd00130">
    <property type="entry name" value="PAS"/>
    <property type="match status" value="2"/>
</dbReference>
<dbReference type="Pfam" id="PF00672">
    <property type="entry name" value="HAMP"/>
    <property type="match status" value="1"/>
</dbReference>
<dbReference type="InterPro" id="IPR033479">
    <property type="entry name" value="dCache_1"/>
</dbReference>
<feature type="domain" description="Methyl-accepting transducer" evidence="10">
    <location>
        <begin position="729"/>
        <end position="958"/>
    </location>
</feature>
<dbReference type="Pfam" id="PF00015">
    <property type="entry name" value="MCPsignal"/>
    <property type="match status" value="1"/>
</dbReference>
<dbReference type="Proteomes" id="UP000022447">
    <property type="component" value="Unassembled WGS sequence"/>
</dbReference>
<dbReference type="GO" id="GO:0005886">
    <property type="term" value="C:plasma membrane"/>
    <property type="evidence" value="ECO:0007669"/>
    <property type="project" value="UniProtKB-SubCell"/>
</dbReference>
<evidence type="ECO:0000259" key="11">
    <source>
        <dbReference type="PROSITE" id="PS50112"/>
    </source>
</evidence>
<comment type="caution">
    <text evidence="13">The sequence shown here is derived from an EMBL/GenBank/DDBJ whole genome shotgun (WGS) entry which is preliminary data.</text>
</comment>
<dbReference type="Gene3D" id="3.30.450.20">
    <property type="entry name" value="PAS domain"/>
    <property type="match status" value="3"/>
</dbReference>
<evidence type="ECO:0000256" key="9">
    <source>
        <dbReference type="SAM" id="Coils"/>
    </source>
</evidence>
<proteinExistence type="inferred from homology"/>
<evidence type="ECO:0000256" key="8">
    <source>
        <dbReference type="PROSITE-ProRule" id="PRU00284"/>
    </source>
</evidence>
<dbReference type="SUPFAM" id="SSF158472">
    <property type="entry name" value="HAMP domain-like"/>
    <property type="match status" value="1"/>
</dbReference>
<keyword evidence="14" id="KW-1185">Reference proteome</keyword>
<reference evidence="13 14" key="1">
    <citation type="submission" date="2014-01" db="EMBL/GenBank/DDBJ databases">
        <title>Roseivivax halodurans JCM 10272 Genome Sequencing.</title>
        <authorList>
            <person name="Lai Q."/>
            <person name="Li G."/>
            <person name="Shao Z."/>
        </authorList>
    </citation>
    <scope>NUCLEOTIDE SEQUENCE [LARGE SCALE GENOMIC DNA]</scope>
    <source>
        <strain evidence="13 14">JCM 10272</strain>
    </source>
</reference>
<dbReference type="STRING" id="1449350.OCH239_16475"/>
<dbReference type="PANTHER" id="PTHR43531">
    <property type="entry name" value="PROTEIN ICFG"/>
    <property type="match status" value="1"/>
</dbReference>
<dbReference type="InterPro" id="IPR035965">
    <property type="entry name" value="PAS-like_dom_sf"/>
</dbReference>
<dbReference type="OrthoDB" id="354287at2"/>
<comment type="subcellular location">
    <subcellularLocation>
        <location evidence="1">Cell membrane</location>
        <topology evidence="1">Multi-pass membrane protein</topology>
    </subcellularLocation>
</comment>
<dbReference type="GO" id="GO:0007165">
    <property type="term" value="P:signal transduction"/>
    <property type="evidence" value="ECO:0007669"/>
    <property type="project" value="UniProtKB-KW"/>
</dbReference>
<keyword evidence="9" id="KW-0175">Coiled coil</keyword>
<accession>X7EHQ0</accession>
<dbReference type="InterPro" id="IPR000014">
    <property type="entry name" value="PAS"/>
</dbReference>
<dbReference type="PROSITE" id="PS50111">
    <property type="entry name" value="CHEMOTAXIS_TRANSDUC_2"/>
    <property type="match status" value="1"/>
</dbReference>
<evidence type="ECO:0000259" key="10">
    <source>
        <dbReference type="PROSITE" id="PS50111"/>
    </source>
</evidence>
<dbReference type="InterPro" id="IPR051310">
    <property type="entry name" value="MCP_chemotaxis"/>
</dbReference>
<dbReference type="PANTHER" id="PTHR43531:SF11">
    <property type="entry name" value="METHYL-ACCEPTING CHEMOTAXIS PROTEIN 3"/>
    <property type="match status" value="1"/>
</dbReference>
<dbReference type="CDD" id="cd11386">
    <property type="entry name" value="MCP_signal"/>
    <property type="match status" value="1"/>
</dbReference>
<evidence type="ECO:0000256" key="6">
    <source>
        <dbReference type="ARBA" id="ARBA00023136"/>
    </source>
</evidence>
<dbReference type="SMART" id="SM00283">
    <property type="entry name" value="MA"/>
    <property type="match status" value="1"/>
</dbReference>
<dbReference type="PROSITE" id="PS50112">
    <property type="entry name" value="PAS"/>
    <property type="match status" value="1"/>
</dbReference>
<dbReference type="NCBIfam" id="TIGR00229">
    <property type="entry name" value="sensory_box"/>
    <property type="match status" value="1"/>
</dbReference>
<dbReference type="SUPFAM" id="SSF55785">
    <property type="entry name" value="PYP-like sensor domain (PAS domain)"/>
    <property type="match status" value="1"/>
</dbReference>
<evidence type="ECO:0000256" key="7">
    <source>
        <dbReference type="ARBA" id="ARBA00029447"/>
    </source>
</evidence>
<evidence type="ECO:0000259" key="12">
    <source>
        <dbReference type="PROSITE" id="PS50885"/>
    </source>
</evidence>
<name>X7EHQ0_9RHOB</name>
<dbReference type="eggNOG" id="COG0840">
    <property type="taxonomic scope" value="Bacteria"/>
</dbReference>